<proteinExistence type="predicted"/>
<accession>A0A937AEK4</accession>
<organism evidence="1 2">
    <name type="scientific">Candidatus Liberibacter ctenarytainae</name>
    <dbReference type="NCBI Taxonomy" id="2020335"/>
    <lineage>
        <taxon>Bacteria</taxon>
        <taxon>Pseudomonadati</taxon>
        <taxon>Pseudomonadota</taxon>
        <taxon>Alphaproteobacteria</taxon>
        <taxon>Hyphomicrobiales</taxon>
        <taxon>Rhizobiaceae</taxon>
        <taxon>Liberibacter</taxon>
    </lineage>
</organism>
<dbReference type="Proteomes" id="UP000736856">
    <property type="component" value="Unassembled WGS sequence"/>
</dbReference>
<reference evidence="1" key="1">
    <citation type="submission" date="2019-02" db="EMBL/GenBank/DDBJ databases">
        <title>A novel Candidatus Liberibacter species associated with the New Zealand native fuchsia psyllid, Ctenarytaina fuchsiae.</title>
        <authorList>
            <person name="Thompson S.M."/>
            <person name="Jorgensen N."/>
            <person name="David C."/>
            <person name="Bulman S.R."/>
            <person name="Smith G.R."/>
        </authorList>
    </citation>
    <scope>NUCLEOTIDE SEQUENCE</scope>
    <source>
        <strain evidence="1">Oxford</strain>
    </source>
</reference>
<sequence length="198" mass="23100">MRHQAEMLANSAESLAQLIHHHIPEQPNPALATTNPEMYQNIFQLRQKALDIINHFVESGRLPHQIAQGFETEFSEKKLENENEKLETMFPQTKDPAQRESFFQNIFQIGKKFGFQDKEMRDIMDHRLLALAHYAQLGMQFQQTSDNVYHKTLCKPSVTMAPRAKRLHKQHRMISQEKALKKLYQTGSLEDALKIDFV</sequence>
<gene>
    <name evidence="1" type="ORF">EU981_02550</name>
</gene>
<name>A0A937AEK4_9HYPH</name>
<dbReference type="AlphaFoldDB" id="A0A937AEK4"/>
<evidence type="ECO:0000313" key="1">
    <source>
        <dbReference type="EMBL" id="MBL0848959.1"/>
    </source>
</evidence>
<protein>
    <submittedName>
        <fullName evidence="1">Uncharacterized protein</fullName>
    </submittedName>
</protein>
<dbReference type="EMBL" id="SEOL01000004">
    <property type="protein sequence ID" value="MBL0848959.1"/>
    <property type="molecule type" value="Genomic_DNA"/>
</dbReference>
<evidence type="ECO:0000313" key="2">
    <source>
        <dbReference type="Proteomes" id="UP000736856"/>
    </source>
</evidence>
<comment type="caution">
    <text evidence="1">The sequence shown here is derived from an EMBL/GenBank/DDBJ whole genome shotgun (WGS) entry which is preliminary data.</text>
</comment>